<dbReference type="Pfam" id="PF11751">
    <property type="entry name" value="PorP_SprF"/>
    <property type="match status" value="1"/>
</dbReference>
<keyword evidence="3" id="KW-1185">Reference proteome</keyword>
<protein>
    <submittedName>
        <fullName evidence="2">Type IX secretion system PorP/SprF family membrane protein</fullName>
    </submittedName>
</protein>
<feature type="signal peptide" evidence="1">
    <location>
        <begin position="1"/>
        <end position="23"/>
    </location>
</feature>
<evidence type="ECO:0000313" key="2">
    <source>
        <dbReference type="EMBL" id="TDQ11545.1"/>
    </source>
</evidence>
<evidence type="ECO:0000313" key="3">
    <source>
        <dbReference type="Proteomes" id="UP000295620"/>
    </source>
</evidence>
<evidence type="ECO:0000256" key="1">
    <source>
        <dbReference type="SAM" id="SignalP"/>
    </source>
</evidence>
<organism evidence="2 3">
    <name type="scientific">Pedobacter metabolipauper</name>
    <dbReference type="NCBI Taxonomy" id="425513"/>
    <lineage>
        <taxon>Bacteria</taxon>
        <taxon>Pseudomonadati</taxon>
        <taxon>Bacteroidota</taxon>
        <taxon>Sphingobacteriia</taxon>
        <taxon>Sphingobacteriales</taxon>
        <taxon>Sphingobacteriaceae</taxon>
        <taxon>Pedobacter</taxon>
    </lineage>
</organism>
<proteinExistence type="predicted"/>
<dbReference type="Proteomes" id="UP000295620">
    <property type="component" value="Unassembled WGS sequence"/>
</dbReference>
<feature type="chain" id="PRO_5020346379" evidence="1">
    <location>
        <begin position="24"/>
        <end position="296"/>
    </location>
</feature>
<dbReference type="EMBL" id="SNYC01000003">
    <property type="protein sequence ID" value="TDQ11545.1"/>
    <property type="molecule type" value="Genomic_DNA"/>
</dbReference>
<dbReference type="AlphaFoldDB" id="A0A4R6SZQ1"/>
<accession>A0A4R6SZQ1</accession>
<comment type="caution">
    <text evidence="2">The sequence shown here is derived from an EMBL/GenBank/DDBJ whole genome shotgun (WGS) entry which is preliminary data.</text>
</comment>
<dbReference type="InterPro" id="IPR019861">
    <property type="entry name" value="PorP/SprF_Bacteroidetes"/>
</dbReference>
<reference evidence="2 3" key="1">
    <citation type="submission" date="2019-03" db="EMBL/GenBank/DDBJ databases">
        <title>Genomic Encyclopedia of Archaeal and Bacterial Type Strains, Phase II (KMG-II): from individual species to whole genera.</title>
        <authorList>
            <person name="Goeker M."/>
        </authorList>
    </citation>
    <scope>NUCLEOTIDE SEQUENCE [LARGE SCALE GENOMIC DNA]</scope>
    <source>
        <strain evidence="2 3">DSM 19035</strain>
    </source>
</reference>
<gene>
    <name evidence="2" type="ORF">ATK78_0668</name>
</gene>
<keyword evidence="1" id="KW-0732">Signal</keyword>
<dbReference type="NCBIfam" id="TIGR03519">
    <property type="entry name" value="T9SS_PorP_fam"/>
    <property type="match status" value="1"/>
</dbReference>
<name>A0A4R6SZQ1_9SPHI</name>
<sequence>MKLHTQILLILLAISGAAIPVKAQLDPLGAQYYTNQYIANPALAGDTTGIKINGVYRQLWNNVPGAPSTQNLTADYGFKKVGVGININNESAGLLKQTRVVGTYAYHIPMKDPKQQLHFGVSFGFSNQRLETSDVDGDEGDPSVGMYNNRKTYLDGDFGIAYTSNRFSIQAAVPNLKNFFKKETLNQAEVNTFYTAVSYRFSLYEGDNGILLEPKMAYRGIQNFDNIWDAGAQLSMVDRQIMISTIYHSTHSTTFGLGMDFRRKYLFTAMYTSQTAALAGYTNGSFEVNLRITVGK</sequence>
<dbReference type="OrthoDB" id="891773at2"/>
<dbReference type="RefSeq" id="WP_133574611.1">
    <property type="nucleotide sequence ID" value="NZ_SNYC01000003.1"/>
</dbReference>